<dbReference type="EMBL" id="FOCE01000003">
    <property type="protein sequence ID" value="SEN08030.1"/>
    <property type="molecule type" value="Genomic_DNA"/>
</dbReference>
<proteinExistence type="predicted"/>
<dbReference type="PANTHER" id="PTHR43737:SF1">
    <property type="entry name" value="DUF1501 DOMAIN-CONTAINING PROTEIN"/>
    <property type="match status" value="1"/>
</dbReference>
<dbReference type="Pfam" id="PF07394">
    <property type="entry name" value="DUF1501"/>
    <property type="match status" value="1"/>
</dbReference>
<dbReference type="PANTHER" id="PTHR43737">
    <property type="entry name" value="BLL7424 PROTEIN"/>
    <property type="match status" value="1"/>
</dbReference>
<dbReference type="AlphaFoldDB" id="A0A1H8DL87"/>
<dbReference type="STRING" id="933059.SAMN04488103_10363"/>
<accession>A0A1H8DL87</accession>
<dbReference type="RefSeq" id="WP_091299363.1">
    <property type="nucleotide sequence ID" value="NZ_FOCE01000003.1"/>
</dbReference>
<dbReference type="Proteomes" id="UP000198761">
    <property type="component" value="Unassembled WGS sequence"/>
</dbReference>
<gene>
    <name evidence="1" type="ORF">SAMN04488103_10363</name>
</gene>
<dbReference type="InterPro" id="IPR006311">
    <property type="entry name" value="TAT_signal"/>
</dbReference>
<evidence type="ECO:0000313" key="1">
    <source>
        <dbReference type="EMBL" id="SEN08030.1"/>
    </source>
</evidence>
<dbReference type="OrthoDB" id="9779968at2"/>
<protein>
    <submittedName>
        <fullName evidence="1">Uncharacterized conserved protein, DUF1501 family</fullName>
    </submittedName>
</protein>
<name>A0A1H8DL87_9RHOB</name>
<evidence type="ECO:0000313" key="2">
    <source>
        <dbReference type="Proteomes" id="UP000198761"/>
    </source>
</evidence>
<sequence>MADLNRRLFLRGGAATLLGCSAAAHPWLTTVTLASGRAALGDNRLVVVILRGAMDGLDVVQPLGDPLLARYRPTLGVETGAQTLTGYFGLHPALAGLLPLWQAGEVGFVHATSTPYRDKRSHFDGQDILEAGTGRDVPEPEVRDGWLNRLLQAVPGIEAETAYAIGREALPLLAGAARARSWTPELRLTLSPQSRRLLEAVYHDDPLFHEAGMAALELSAEFVPGKMAPVAPGKGKQAEIDRLAGFATDRLLGETRIAAFSLAGWDTHRQQAGALAPNLAQLERLILQLRAGLGDVWGQTTVLAMTEFGRTVAENGTRGTDHGTGGAMVMAGGALKGGRVLGRWPGLEEAALYDRRDLMPTSDVRGWAAWAMRGLYGLERGVLEGAVFPGLEMGDDPRLLR</sequence>
<keyword evidence="2" id="KW-1185">Reference proteome</keyword>
<dbReference type="InterPro" id="IPR010869">
    <property type="entry name" value="DUF1501"/>
</dbReference>
<organism evidence="1 2">
    <name type="scientific">Gemmobacter aquatilis</name>
    <dbReference type="NCBI Taxonomy" id="933059"/>
    <lineage>
        <taxon>Bacteria</taxon>
        <taxon>Pseudomonadati</taxon>
        <taxon>Pseudomonadota</taxon>
        <taxon>Alphaproteobacteria</taxon>
        <taxon>Rhodobacterales</taxon>
        <taxon>Paracoccaceae</taxon>
        <taxon>Gemmobacter</taxon>
    </lineage>
</organism>
<dbReference type="PROSITE" id="PS51318">
    <property type="entry name" value="TAT"/>
    <property type="match status" value="1"/>
</dbReference>
<reference evidence="1 2" key="1">
    <citation type="submission" date="2016-10" db="EMBL/GenBank/DDBJ databases">
        <authorList>
            <person name="de Groot N.N."/>
        </authorList>
    </citation>
    <scope>NUCLEOTIDE SEQUENCE [LARGE SCALE GENOMIC DNA]</scope>
    <source>
        <strain evidence="1 2">DSM 3857</strain>
    </source>
</reference>